<name>A0A1T4KMC4_9HYPH</name>
<dbReference type="Pfam" id="PF03572">
    <property type="entry name" value="Peptidase_S41"/>
    <property type="match status" value="1"/>
</dbReference>
<dbReference type="GO" id="GO:0030288">
    <property type="term" value="C:outer membrane-bounded periplasmic space"/>
    <property type="evidence" value="ECO:0007669"/>
    <property type="project" value="TreeGrafter"/>
</dbReference>
<dbReference type="GO" id="GO:0006508">
    <property type="term" value="P:proteolysis"/>
    <property type="evidence" value="ECO:0007669"/>
    <property type="project" value="UniProtKB-KW"/>
</dbReference>
<evidence type="ECO:0000256" key="3">
    <source>
        <dbReference type="ARBA" id="ARBA00022801"/>
    </source>
</evidence>
<evidence type="ECO:0000256" key="7">
    <source>
        <dbReference type="SAM" id="SignalP"/>
    </source>
</evidence>
<dbReference type="PANTHER" id="PTHR32060:SF30">
    <property type="entry name" value="CARBOXY-TERMINAL PROCESSING PROTEASE CTPA"/>
    <property type="match status" value="1"/>
</dbReference>
<accession>A0A1T4KMC4</accession>
<dbReference type="SMART" id="SM00228">
    <property type="entry name" value="PDZ"/>
    <property type="match status" value="1"/>
</dbReference>
<dbReference type="Gene3D" id="3.30.750.44">
    <property type="match status" value="1"/>
</dbReference>
<dbReference type="Gene3D" id="3.90.226.10">
    <property type="entry name" value="2-enoyl-CoA Hydratase, Chain A, domain 1"/>
    <property type="match status" value="1"/>
</dbReference>
<keyword evidence="10" id="KW-1185">Reference proteome</keyword>
<dbReference type="InterPro" id="IPR004447">
    <property type="entry name" value="Peptidase_S41A"/>
</dbReference>
<dbReference type="InterPro" id="IPR029045">
    <property type="entry name" value="ClpP/crotonase-like_dom_sf"/>
</dbReference>
<protein>
    <submittedName>
        <fullName evidence="9">Carboxyl-terminal processing protease</fullName>
    </submittedName>
</protein>
<dbReference type="InterPro" id="IPR005151">
    <property type="entry name" value="Tail-specific_protease"/>
</dbReference>
<dbReference type="GO" id="GO:0008236">
    <property type="term" value="F:serine-type peptidase activity"/>
    <property type="evidence" value="ECO:0007669"/>
    <property type="project" value="UniProtKB-KW"/>
</dbReference>
<organism evidence="9 10">
    <name type="scientific">Enhydrobacter aerosaccus</name>
    <dbReference type="NCBI Taxonomy" id="225324"/>
    <lineage>
        <taxon>Bacteria</taxon>
        <taxon>Pseudomonadati</taxon>
        <taxon>Pseudomonadota</taxon>
        <taxon>Alphaproteobacteria</taxon>
        <taxon>Hyphomicrobiales</taxon>
        <taxon>Enhydrobacter</taxon>
    </lineage>
</organism>
<reference evidence="10" key="1">
    <citation type="submission" date="2017-02" db="EMBL/GenBank/DDBJ databases">
        <authorList>
            <person name="Varghese N."/>
            <person name="Submissions S."/>
        </authorList>
    </citation>
    <scope>NUCLEOTIDE SEQUENCE [LARGE SCALE GENOMIC DNA]</scope>
    <source>
        <strain evidence="10">ATCC 27094</strain>
    </source>
</reference>
<feature type="chain" id="PRO_5012345981" evidence="7">
    <location>
        <begin position="21"/>
        <end position="526"/>
    </location>
</feature>
<dbReference type="CDD" id="cd06782">
    <property type="entry name" value="cpPDZ_CPP-like"/>
    <property type="match status" value="1"/>
</dbReference>
<sequence>MPLIRLFRLALFHTTAALLAASLVASCETRGGPSTPPSTAASATEASPERVVLQAYRLIADRHVNEPDFRKIAIETYRGFASADPELSLQANDQTFTVFRDGKEILSRPAPTDPADGRAWGAMLTDLFASSIEASPVLKRADRGALTKAAMVATTSQLDKNTRYADPDEARDNRFQRDGGGGIGITLERTGENQIVIRAIQDGSPAAKGGIRVGDQVLAIDGESMVGRPLIDVVHKLRGPVGAPVSLTVLHQDGQNITAPLRRGRIIPTTVTYERDGNLALIHLTGFNTATTDSLVQAIDKAKAEIGPELGGIIIDMRGNRGGLLDQAESVAELFIGDGVIFSTKGRHPDADRTYRSDSHDRASDLPIVVLVNGNSASAAEIVAAALQDRGRAVVVGTTSYGKGTVQTVVRLPNQGELILTWSRLIAPSGYTWNELGVMPNICTAKVPDVDKLGASLVDGSRSLLQHWHAERHPGPQEVADLRKICPPGEDSPERDVDIATRLLHNPTLYAHAVRLGSIDQASAPR</sequence>
<dbReference type="InterPro" id="IPR041489">
    <property type="entry name" value="PDZ_6"/>
</dbReference>
<keyword evidence="2 5" id="KW-0645">Protease</keyword>
<dbReference type="Proteomes" id="UP000190092">
    <property type="component" value="Unassembled WGS sequence"/>
</dbReference>
<dbReference type="InterPro" id="IPR001478">
    <property type="entry name" value="PDZ"/>
</dbReference>
<dbReference type="Gene3D" id="2.30.42.10">
    <property type="match status" value="1"/>
</dbReference>
<proteinExistence type="inferred from homology"/>
<dbReference type="CDD" id="cd07560">
    <property type="entry name" value="Peptidase_S41_CPP"/>
    <property type="match status" value="1"/>
</dbReference>
<evidence type="ECO:0000256" key="6">
    <source>
        <dbReference type="SAM" id="MobiDB-lite"/>
    </source>
</evidence>
<evidence type="ECO:0000256" key="2">
    <source>
        <dbReference type="ARBA" id="ARBA00022670"/>
    </source>
</evidence>
<evidence type="ECO:0000259" key="8">
    <source>
        <dbReference type="PROSITE" id="PS50106"/>
    </source>
</evidence>
<dbReference type="PROSITE" id="PS51257">
    <property type="entry name" value="PROKAR_LIPOPROTEIN"/>
    <property type="match status" value="1"/>
</dbReference>
<evidence type="ECO:0000256" key="1">
    <source>
        <dbReference type="ARBA" id="ARBA00009179"/>
    </source>
</evidence>
<dbReference type="GO" id="GO:0004175">
    <property type="term" value="F:endopeptidase activity"/>
    <property type="evidence" value="ECO:0007669"/>
    <property type="project" value="TreeGrafter"/>
</dbReference>
<feature type="region of interest" description="Disordered" evidence="6">
    <location>
        <begin position="163"/>
        <end position="183"/>
    </location>
</feature>
<dbReference type="Pfam" id="PF17820">
    <property type="entry name" value="PDZ_6"/>
    <property type="match status" value="1"/>
</dbReference>
<evidence type="ECO:0000256" key="5">
    <source>
        <dbReference type="RuleBase" id="RU004404"/>
    </source>
</evidence>
<feature type="domain" description="PDZ" evidence="8">
    <location>
        <begin position="172"/>
        <end position="238"/>
    </location>
</feature>
<dbReference type="InterPro" id="IPR036034">
    <property type="entry name" value="PDZ_sf"/>
</dbReference>
<dbReference type="PANTHER" id="PTHR32060">
    <property type="entry name" value="TAIL-SPECIFIC PROTEASE"/>
    <property type="match status" value="1"/>
</dbReference>
<dbReference type="AlphaFoldDB" id="A0A1T4KMC4"/>
<dbReference type="NCBIfam" id="TIGR00225">
    <property type="entry name" value="prc"/>
    <property type="match status" value="1"/>
</dbReference>
<keyword evidence="3 5" id="KW-0378">Hydrolase</keyword>
<dbReference type="SMART" id="SM00245">
    <property type="entry name" value="TSPc"/>
    <property type="match status" value="1"/>
</dbReference>
<evidence type="ECO:0000313" key="9">
    <source>
        <dbReference type="EMBL" id="SJZ43554.1"/>
    </source>
</evidence>
<keyword evidence="4 5" id="KW-0720">Serine protease</keyword>
<comment type="similarity">
    <text evidence="1 5">Belongs to the peptidase S41A family.</text>
</comment>
<feature type="signal peptide" evidence="7">
    <location>
        <begin position="1"/>
        <end position="20"/>
    </location>
</feature>
<feature type="compositionally biased region" description="Basic and acidic residues" evidence="6">
    <location>
        <begin position="163"/>
        <end position="177"/>
    </location>
</feature>
<evidence type="ECO:0000256" key="4">
    <source>
        <dbReference type="ARBA" id="ARBA00022825"/>
    </source>
</evidence>
<dbReference type="STRING" id="225324.SAMN02745126_01046"/>
<dbReference type="SUPFAM" id="SSF50156">
    <property type="entry name" value="PDZ domain-like"/>
    <property type="match status" value="1"/>
</dbReference>
<dbReference type="GO" id="GO:0007165">
    <property type="term" value="P:signal transduction"/>
    <property type="evidence" value="ECO:0007669"/>
    <property type="project" value="TreeGrafter"/>
</dbReference>
<dbReference type="OrthoDB" id="9812068at2"/>
<dbReference type="EMBL" id="FUWJ01000001">
    <property type="protein sequence ID" value="SJZ43554.1"/>
    <property type="molecule type" value="Genomic_DNA"/>
</dbReference>
<evidence type="ECO:0000313" key="10">
    <source>
        <dbReference type="Proteomes" id="UP000190092"/>
    </source>
</evidence>
<gene>
    <name evidence="9" type="ORF">SAMN02745126_01046</name>
</gene>
<dbReference type="PROSITE" id="PS50106">
    <property type="entry name" value="PDZ"/>
    <property type="match status" value="1"/>
</dbReference>
<dbReference type="SUPFAM" id="SSF52096">
    <property type="entry name" value="ClpP/crotonase"/>
    <property type="match status" value="1"/>
</dbReference>
<keyword evidence="7" id="KW-0732">Signal</keyword>
<dbReference type="RefSeq" id="WP_139373724.1">
    <property type="nucleotide sequence ID" value="NZ_FUWJ01000001.1"/>
</dbReference>